<evidence type="ECO:0008006" key="4">
    <source>
        <dbReference type="Google" id="ProtNLM"/>
    </source>
</evidence>
<organism evidence="2 3">
    <name type="scientific">Colletotrichum navitas</name>
    <dbReference type="NCBI Taxonomy" id="681940"/>
    <lineage>
        <taxon>Eukaryota</taxon>
        <taxon>Fungi</taxon>
        <taxon>Dikarya</taxon>
        <taxon>Ascomycota</taxon>
        <taxon>Pezizomycotina</taxon>
        <taxon>Sordariomycetes</taxon>
        <taxon>Hypocreomycetidae</taxon>
        <taxon>Glomerellales</taxon>
        <taxon>Glomerellaceae</taxon>
        <taxon>Colletotrichum</taxon>
        <taxon>Colletotrichum graminicola species complex</taxon>
    </lineage>
</organism>
<evidence type="ECO:0000313" key="3">
    <source>
        <dbReference type="Proteomes" id="UP001230504"/>
    </source>
</evidence>
<proteinExistence type="predicted"/>
<feature type="chain" id="PRO_5041914863" description="Secreted protein" evidence="1">
    <location>
        <begin position="20"/>
        <end position="72"/>
    </location>
</feature>
<dbReference type="EMBL" id="JAHLJV010000091">
    <property type="protein sequence ID" value="KAK1573497.1"/>
    <property type="molecule type" value="Genomic_DNA"/>
</dbReference>
<dbReference type="GeneID" id="85443207"/>
<accession>A0AAD8PNV1</accession>
<protein>
    <recommendedName>
        <fullName evidence="4">Secreted protein</fullName>
    </recommendedName>
</protein>
<dbReference type="AlphaFoldDB" id="A0AAD8PNV1"/>
<feature type="signal peptide" evidence="1">
    <location>
        <begin position="1"/>
        <end position="19"/>
    </location>
</feature>
<keyword evidence="3" id="KW-1185">Reference proteome</keyword>
<keyword evidence="1" id="KW-0732">Signal</keyword>
<dbReference type="RefSeq" id="XP_060409114.1">
    <property type="nucleotide sequence ID" value="XM_060558967.1"/>
</dbReference>
<sequence>MDVAVSHLVLVYFALLTLALPHDHHRAVCRVGQWPSSDRKGPHLPLRTWCAPASRRCAALVSRRHYRHCRPL</sequence>
<name>A0AAD8PNV1_9PEZI</name>
<reference evidence="2" key="1">
    <citation type="submission" date="2021-06" db="EMBL/GenBank/DDBJ databases">
        <title>Comparative genomics, transcriptomics and evolutionary studies reveal genomic signatures of adaptation to plant cell wall in hemibiotrophic fungi.</title>
        <authorList>
            <consortium name="DOE Joint Genome Institute"/>
            <person name="Baroncelli R."/>
            <person name="Diaz J.F."/>
            <person name="Benocci T."/>
            <person name="Peng M."/>
            <person name="Battaglia E."/>
            <person name="Haridas S."/>
            <person name="Andreopoulos W."/>
            <person name="Labutti K."/>
            <person name="Pangilinan J."/>
            <person name="Floch G.L."/>
            <person name="Makela M.R."/>
            <person name="Henrissat B."/>
            <person name="Grigoriev I.V."/>
            <person name="Crouch J.A."/>
            <person name="De Vries R.P."/>
            <person name="Sukno S.A."/>
            <person name="Thon M.R."/>
        </authorList>
    </citation>
    <scope>NUCLEOTIDE SEQUENCE</scope>
    <source>
        <strain evidence="2">CBS 125086</strain>
    </source>
</reference>
<comment type="caution">
    <text evidence="2">The sequence shown here is derived from an EMBL/GenBank/DDBJ whole genome shotgun (WGS) entry which is preliminary data.</text>
</comment>
<dbReference type="Proteomes" id="UP001230504">
    <property type="component" value="Unassembled WGS sequence"/>
</dbReference>
<gene>
    <name evidence="2" type="ORF">LY79DRAFT_568456</name>
</gene>
<evidence type="ECO:0000256" key="1">
    <source>
        <dbReference type="SAM" id="SignalP"/>
    </source>
</evidence>
<evidence type="ECO:0000313" key="2">
    <source>
        <dbReference type="EMBL" id="KAK1573497.1"/>
    </source>
</evidence>